<accession>A0ABT2AF21</accession>
<protein>
    <submittedName>
        <fullName evidence="1">Uncharacterized protein</fullName>
    </submittedName>
</protein>
<sequence length="317" mass="36258">MDLLKLTREKCASLKDTDSRPGLEAVILHIEISEKHYELGRQLGEYLYTDVIYRTNQAYEGALKEAYRVLAGKEPSSKSPYQIERHLEQGKLLKERVLLQLRNYRTEWRNKSTHDYQLFFSAQEALLAIVSVSAFFNILLDQMLEKHAYEMEKSRSEQQLQSSPPNAADYRALTFAQQCVQLLTKFSENIAPGDSTTKFEYELLGQLAGFIEQVDPQIKATTTPVIRHGTQRMEADLLLQKEDSTVLIEVKRPSLDKKRRIRDGLQQVKAYMAASGIKDAIIFMPPRLSEEGLEVTEVTEDSGDRDNKIVIVAPIKF</sequence>
<evidence type="ECO:0000313" key="2">
    <source>
        <dbReference type="Proteomes" id="UP001206572"/>
    </source>
</evidence>
<comment type="caution">
    <text evidence="1">The sequence shown here is derived from an EMBL/GenBank/DDBJ whole genome shotgun (WGS) entry which is preliminary data.</text>
</comment>
<organism evidence="1 2">
    <name type="scientific">Massilia agri</name>
    <dbReference type="NCBI Taxonomy" id="1886785"/>
    <lineage>
        <taxon>Bacteria</taxon>
        <taxon>Pseudomonadati</taxon>
        <taxon>Pseudomonadota</taxon>
        <taxon>Betaproteobacteria</taxon>
        <taxon>Burkholderiales</taxon>
        <taxon>Oxalobacteraceae</taxon>
        <taxon>Telluria group</taxon>
        <taxon>Massilia</taxon>
    </lineage>
</organism>
<evidence type="ECO:0000313" key="1">
    <source>
        <dbReference type="EMBL" id="MCS0594775.1"/>
    </source>
</evidence>
<gene>
    <name evidence="1" type="ORF">NX780_00275</name>
</gene>
<dbReference type="EMBL" id="JANUHA010000001">
    <property type="protein sequence ID" value="MCS0594775.1"/>
    <property type="molecule type" value="Genomic_DNA"/>
</dbReference>
<proteinExistence type="predicted"/>
<keyword evidence="2" id="KW-1185">Reference proteome</keyword>
<dbReference type="RefSeq" id="WP_258825867.1">
    <property type="nucleotide sequence ID" value="NZ_JANUHA010000001.1"/>
</dbReference>
<name>A0ABT2AF21_9BURK</name>
<dbReference type="Proteomes" id="UP001206572">
    <property type="component" value="Unassembled WGS sequence"/>
</dbReference>
<reference evidence="1 2" key="1">
    <citation type="submission" date="2022-08" db="EMBL/GenBank/DDBJ databases">
        <title>Reclassification of Massilia species as members of the genera Telluria, Duganella, Pseudoduganella, Mokoshia gen. nov. and Zemynaea gen. nov. using orthogonal and non-orthogonal genome-based approaches.</title>
        <authorList>
            <person name="Bowman J.P."/>
        </authorList>
    </citation>
    <scope>NUCLEOTIDE SEQUENCE [LARGE SCALE GENOMIC DNA]</scope>
    <source>
        <strain evidence="1 2">JCM 31661</strain>
    </source>
</reference>